<proteinExistence type="predicted"/>
<accession>A0A443YXP7</accession>
<dbReference type="EMBL" id="RSFE01000011">
    <property type="protein sequence ID" value="RWU08750.1"/>
    <property type="molecule type" value="Genomic_DNA"/>
</dbReference>
<dbReference type="OrthoDB" id="5493674at2"/>
<evidence type="ECO:0000313" key="2">
    <source>
        <dbReference type="Proteomes" id="UP000288789"/>
    </source>
</evidence>
<protein>
    <submittedName>
        <fullName evidence="1">Uncharacterized protein</fullName>
    </submittedName>
</protein>
<evidence type="ECO:0000313" key="1">
    <source>
        <dbReference type="EMBL" id="RWU08750.1"/>
    </source>
</evidence>
<dbReference type="RefSeq" id="WP_128353089.1">
    <property type="nucleotide sequence ID" value="NZ_RSFE01000011.1"/>
</dbReference>
<comment type="caution">
    <text evidence="1">The sequence shown here is derived from an EMBL/GenBank/DDBJ whole genome shotgun (WGS) entry which is preliminary data.</text>
</comment>
<name>A0A443YXP7_9GAMM</name>
<dbReference type="AlphaFoldDB" id="A0A443YXP7"/>
<reference evidence="1 2" key="1">
    <citation type="submission" date="2018-12" db="EMBL/GenBank/DDBJ databases">
        <authorList>
            <person name="Li A."/>
            <person name="Zhang M."/>
            <person name="Zhu H."/>
        </authorList>
    </citation>
    <scope>NUCLEOTIDE SEQUENCE [LARGE SCALE GENOMIC DNA]</scope>
    <source>
        <strain evidence="1 2">R04H25</strain>
    </source>
</reference>
<organism evidence="1 2">
    <name type="scientific">Pseudidiomarina gelatinasegens</name>
    <dbReference type="NCBI Taxonomy" id="2487740"/>
    <lineage>
        <taxon>Bacteria</taxon>
        <taxon>Pseudomonadati</taxon>
        <taxon>Pseudomonadota</taxon>
        <taxon>Gammaproteobacteria</taxon>
        <taxon>Alteromonadales</taxon>
        <taxon>Idiomarinaceae</taxon>
        <taxon>Pseudidiomarina</taxon>
    </lineage>
</organism>
<dbReference type="Proteomes" id="UP000288789">
    <property type="component" value="Unassembled WGS sequence"/>
</dbReference>
<keyword evidence="2" id="KW-1185">Reference proteome</keyword>
<gene>
    <name evidence="1" type="ORF">EGC76_11165</name>
</gene>
<sequence length="404" mass="46099">MKLPSRAINMRYHNGYVSVLILPALAGLLMLLLGVVSQQHKLQQRWHLQSAADTMAHSAATIMAREFNLLAVLNRALIANQVAQAQLLGLSSWYRNLATATDRLALVSSWIPYLNVVTRHLANATRYVNTPLQTLLSAGLLLQRALVESLRIAQIMVRYSFAMIIPKTMAELAQLQNIPEHKWTLLHSPGLVQFPWLWWTFIPPQSAARDKDLLADLVRHSRDSFSQHRTYTWFNVGLIKAQKTGGTDLVVSQQGSWSWQSMDTVALHVRILFGREEIPWGNGVTHTDRRVTRLQPQRFGGSARKNPRTARWALTEQYSLGGMSTPSYFNREELEPAHWPSVIIQFDDVVAKAGIRFSRPHAVFPRRDKRKERANLFNALWEPELQSLTRPEKLIISQLREQQS</sequence>